<gene>
    <name evidence="1" type="ORF">HWQ67_18345</name>
</gene>
<dbReference type="Proteomes" id="UP001196980">
    <property type="component" value="Unassembled WGS sequence"/>
</dbReference>
<reference evidence="1 2" key="1">
    <citation type="journal article" date="2020" name="J Geophys Res Biogeosci">
        <title>Magnetotaxis as an Adaptation to Enable Bacterial Shuttling of Microbial Sulfur and Sulfur Cycling Across Aquatic Oxic#Anoxic Interfaces.</title>
        <authorList>
            <person name="Li J."/>
            <person name="Liu P."/>
            <person name="Wang J."/>
            <person name="Roberts A.P."/>
            <person name="Pan Y."/>
        </authorList>
    </citation>
    <scope>NUCLEOTIDE SEQUENCE [LARGE SCALE GENOMIC DNA]</scope>
    <source>
        <strain evidence="1 2">MYR-1_YQ</strain>
    </source>
</reference>
<feature type="non-terminal residue" evidence="1">
    <location>
        <position position="1"/>
    </location>
</feature>
<evidence type="ECO:0000313" key="2">
    <source>
        <dbReference type="Proteomes" id="UP001196980"/>
    </source>
</evidence>
<proteinExistence type="predicted"/>
<dbReference type="RefSeq" id="WP_218254149.1">
    <property type="nucleotide sequence ID" value="NZ_JABXWD010000647.1"/>
</dbReference>
<evidence type="ECO:0000313" key="1">
    <source>
        <dbReference type="EMBL" id="MBV6343534.1"/>
    </source>
</evidence>
<accession>A0ABS6S3U4</accession>
<comment type="caution">
    <text evidence="1">The sequence shown here is derived from an EMBL/GenBank/DDBJ whole genome shotgun (WGS) entry which is preliminary data.</text>
</comment>
<dbReference type="EMBL" id="JABXWD010000647">
    <property type="protein sequence ID" value="MBV6343534.1"/>
    <property type="molecule type" value="Genomic_DNA"/>
</dbReference>
<name>A0ABS6S3U4_9BACT</name>
<organism evidence="1 2">
    <name type="scientific">Candidatus Magnetobacterium casense</name>
    <dbReference type="NCBI Taxonomy" id="1455061"/>
    <lineage>
        <taxon>Bacteria</taxon>
        <taxon>Pseudomonadati</taxon>
        <taxon>Nitrospirota</taxon>
        <taxon>Thermodesulfovibrionia</taxon>
        <taxon>Thermodesulfovibrionales</taxon>
        <taxon>Candidatus Magnetobacteriaceae</taxon>
        <taxon>Candidatus Magnetobacterium</taxon>
    </lineage>
</organism>
<protein>
    <submittedName>
        <fullName evidence="1">Uncharacterized protein</fullName>
    </submittedName>
</protein>
<keyword evidence="2" id="KW-1185">Reference proteome</keyword>
<sequence>GDQIRPAVKLKYPSKGAWNPGEKFAPLSWRLLKDQVGIYFENRGLDLMDNVFKATTNTDTGEGGTVADVWLSACIISDARVQASARDTKIDTADIPDITRMVEYGKDFKYMKPISWDVEIPGIGEHTTASTTKLPVTSINDASGLSMRCKDEFYRYNTSIDAGQIMIPWIDDTYWIGDVIGSIHDKHMVINSAIVGVTYDFNAQTTTLYLSDERYR</sequence>